<dbReference type="AlphaFoldDB" id="A0A1Q2CRV2"/>
<dbReference type="GO" id="GO:0004715">
    <property type="term" value="F:non-membrane spanning protein tyrosine kinase activity"/>
    <property type="evidence" value="ECO:0007669"/>
    <property type="project" value="UniProtKB-EC"/>
</dbReference>
<feature type="compositionally biased region" description="Basic residues" evidence="9">
    <location>
        <begin position="395"/>
        <end position="409"/>
    </location>
</feature>
<feature type="region of interest" description="Disordered" evidence="9">
    <location>
        <begin position="388"/>
        <end position="415"/>
    </location>
</feature>
<dbReference type="EC" id="2.7.10.2" evidence="2"/>
<comment type="catalytic activity">
    <reaction evidence="8">
        <text>L-tyrosyl-[protein] + ATP = O-phospho-L-tyrosyl-[protein] + ADP + H(+)</text>
        <dbReference type="Rhea" id="RHEA:10596"/>
        <dbReference type="Rhea" id="RHEA-COMP:10136"/>
        <dbReference type="Rhea" id="RHEA-COMP:20101"/>
        <dbReference type="ChEBI" id="CHEBI:15378"/>
        <dbReference type="ChEBI" id="CHEBI:30616"/>
        <dbReference type="ChEBI" id="CHEBI:46858"/>
        <dbReference type="ChEBI" id="CHEBI:61978"/>
        <dbReference type="ChEBI" id="CHEBI:456216"/>
        <dbReference type="EC" id="2.7.10.2"/>
    </reaction>
</comment>
<keyword evidence="3" id="KW-0808">Transferase</keyword>
<comment type="similarity">
    <text evidence="1">Belongs to the CpsD/CapB family.</text>
</comment>
<evidence type="ECO:0000256" key="3">
    <source>
        <dbReference type="ARBA" id="ARBA00022679"/>
    </source>
</evidence>
<protein>
    <recommendedName>
        <fullName evidence="2">non-specific protein-tyrosine kinase</fullName>
        <ecNumber evidence="2">2.7.10.2</ecNumber>
    </recommendedName>
</protein>
<evidence type="ECO:0000313" key="11">
    <source>
        <dbReference type="EMBL" id="AQP48853.1"/>
    </source>
</evidence>
<reference evidence="12" key="1">
    <citation type="submission" date="2017-02" db="EMBL/GenBank/DDBJ databases">
        <title>Tessaracoccus aquaemaris sp. nov., isolated from the intestine of a Korean rockfish, Sebastes schlegelii, in a marine aquaculture pond.</title>
        <authorList>
            <person name="Tak E.J."/>
            <person name="Bae J.-W."/>
        </authorList>
    </citation>
    <scope>NUCLEOTIDE SEQUENCE [LARGE SCALE GENOMIC DNA]</scope>
    <source>
        <strain evidence="12">NSG39</strain>
    </source>
</reference>
<dbReference type="InterPro" id="IPR027417">
    <property type="entry name" value="P-loop_NTPase"/>
</dbReference>
<dbReference type="GO" id="GO:0005886">
    <property type="term" value="C:plasma membrane"/>
    <property type="evidence" value="ECO:0007669"/>
    <property type="project" value="UniProtKB-ARBA"/>
</dbReference>
<dbReference type="NCBIfam" id="TIGR01007">
    <property type="entry name" value="eps_fam"/>
    <property type="match status" value="1"/>
</dbReference>
<organism evidence="11 12">
    <name type="scientific">Tessaracoccus aquimaris</name>
    <dbReference type="NCBI Taxonomy" id="1332264"/>
    <lineage>
        <taxon>Bacteria</taxon>
        <taxon>Bacillati</taxon>
        <taxon>Actinomycetota</taxon>
        <taxon>Actinomycetes</taxon>
        <taxon>Propionibacteriales</taxon>
        <taxon>Propionibacteriaceae</taxon>
        <taxon>Tessaracoccus</taxon>
    </lineage>
</organism>
<dbReference type="KEGG" id="tes:BW730_16500"/>
<keyword evidence="4" id="KW-0547">Nucleotide-binding</keyword>
<keyword evidence="5" id="KW-0418">Kinase</keyword>
<evidence type="ECO:0000256" key="4">
    <source>
        <dbReference type="ARBA" id="ARBA00022741"/>
    </source>
</evidence>
<keyword evidence="7" id="KW-0829">Tyrosine-protein kinase</keyword>
<dbReference type="PANTHER" id="PTHR32309">
    <property type="entry name" value="TYROSINE-PROTEIN KINASE"/>
    <property type="match status" value="1"/>
</dbReference>
<dbReference type="STRING" id="1332264.BW730_16500"/>
<dbReference type="PANTHER" id="PTHR32309:SF13">
    <property type="entry name" value="FERRIC ENTEROBACTIN TRANSPORT PROTEIN FEPE"/>
    <property type="match status" value="1"/>
</dbReference>
<evidence type="ECO:0000256" key="2">
    <source>
        <dbReference type="ARBA" id="ARBA00011903"/>
    </source>
</evidence>
<dbReference type="GO" id="GO:0005524">
    <property type="term" value="F:ATP binding"/>
    <property type="evidence" value="ECO:0007669"/>
    <property type="project" value="UniProtKB-KW"/>
</dbReference>
<evidence type="ECO:0000256" key="1">
    <source>
        <dbReference type="ARBA" id="ARBA00007316"/>
    </source>
</evidence>
<dbReference type="CDD" id="cd05387">
    <property type="entry name" value="BY-kinase"/>
    <property type="match status" value="1"/>
</dbReference>
<evidence type="ECO:0000256" key="9">
    <source>
        <dbReference type="SAM" id="MobiDB-lite"/>
    </source>
</evidence>
<gene>
    <name evidence="11" type="ORF">BW730_16500</name>
</gene>
<dbReference type="Proteomes" id="UP000188145">
    <property type="component" value="Chromosome"/>
</dbReference>
<dbReference type="InterPro" id="IPR025669">
    <property type="entry name" value="AAA_dom"/>
</dbReference>
<dbReference type="EMBL" id="CP019606">
    <property type="protein sequence ID" value="AQP48853.1"/>
    <property type="molecule type" value="Genomic_DNA"/>
</dbReference>
<dbReference type="Gene3D" id="3.40.50.300">
    <property type="entry name" value="P-loop containing nucleotide triphosphate hydrolases"/>
    <property type="match status" value="1"/>
</dbReference>
<dbReference type="InterPro" id="IPR050445">
    <property type="entry name" value="Bact_polysacc_biosynth/exp"/>
</dbReference>
<dbReference type="GO" id="GO:0042802">
    <property type="term" value="F:identical protein binding"/>
    <property type="evidence" value="ECO:0007669"/>
    <property type="project" value="UniProtKB-ARBA"/>
</dbReference>
<dbReference type="SUPFAM" id="SSF52540">
    <property type="entry name" value="P-loop containing nucleoside triphosphate hydrolases"/>
    <property type="match status" value="1"/>
</dbReference>
<accession>A0A1Q2CRV2</accession>
<evidence type="ECO:0000259" key="10">
    <source>
        <dbReference type="Pfam" id="PF13614"/>
    </source>
</evidence>
<feature type="domain" description="AAA" evidence="10">
    <location>
        <begin position="204"/>
        <end position="332"/>
    </location>
</feature>
<evidence type="ECO:0000256" key="7">
    <source>
        <dbReference type="ARBA" id="ARBA00023137"/>
    </source>
</evidence>
<keyword evidence="12" id="KW-1185">Reference proteome</keyword>
<name>A0A1Q2CRV2_9ACTN</name>
<evidence type="ECO:0000256" key="8">
    <source>
        <dbReference type="ARBA" id="ARBA00051245"/>
    </source>
</evidence>
<evidence type="ECO:0000313" key="12">
    <source>
        <dbReference type="Proteomes" id="UP000188145"/>
    </source>
</evidence>
<evidence type="ECO:0000256" key="6">
    <source>
        <dbReference type="ARBA" id="ARBA00022840"/>
    </source>
</evidence>
<evidence type="ECO:0000256" key="5">
    <source>
        <dbReference type="ARBA" id="ARBA00022777"/>
    </source>
</evidence>
<dbReference type="FunFam" id="3.40.50.300:FF:000527">
    <property type="entry name" value="Tyrosine-protein kinase etk"/>
    <property type="match status" value="1"/>
</dbReference>
<proteinExistence type="inferred from homology"/>
<dbReference type="Pfam" id="PF13614">
    <property type="entry name" value="AAA_31"/>
    <property type="match status" value="1"/>
</dbReference>
<dbReference type="InterPro" id="IPR005702">
    <property type="entry name" value="Wzc-like_C"/>
</dbReference>
<keyword evidence="6" id="KW-0067">ATP-binding</keyword>
<sequence length="415" mass="43865">MQAGSNYAANQVQSFAKVAKSGFVLTPVIEDLQLSVTPEQLARRVAVTIPAQTATMDLAVTADSPEEAARIAHAITERLIVAVDELSPPGADGQKPVVATVIRQPLVPTAPTSPKPLQNLAIGGLVGLLLGAGQALLRDVLNTVVRSRRDIEQVSDQAILGAIPLDESGDVLVLNSDPHGLRAEAYRSMRTNLQFLALDKGGRSIVVTSSVPGEGKTSTAINLAATLAAAGEKVLLIDADLRRPRVAAQLQLEGAVGLTTVLIGDARLGDVVQPYGRTPLDVLTAGRVPPNPAELLGHTRMRALLEDASKLYDTVIIDSPPLLPVTDAAVLAGETAGVLVVVGSGIVRRPELTASLEVLERVEARVLGLVFNRVKRSEGEAYGYRHSYYSDHPRAAPKKGDRKSKKRRARAEVAA</sequence>